<dbReference type="PROSITE" id="PS50851">
    <property type="entry name" value="CHEW"/>
    <property type="match status" value="1"/>
</dbReference>
<dbReference type="Proteomes" id="UP001241056">
    <property type="component" value="Unassembled WGS sequence"/>
</dbReference>
<organism evidence="2 3">
    <name type="scientific">Thiopseudomonas acetoxidans</name>
    <dbReference type="NCBI Taxonomy" id="3041622"/>
    <lineage>
        <taxon>Bacteria</taxon>
        <taxon>Pseudomonadati</taxon>
        <taxon>Pseudomonadota</taxon>
        <taxon>Gammaproteobacteria</taxon>
        <taxon>Pseudomonadales</taxon>
        <taxon>Pseudomonadaceae</taxon>
        <taxon>Thiopseudomonas</taxon>
    </lineage>
</organism>
<protein>
    <submittedName>
        <fullName evidence="2">Chemotaxis protein CheW</fullName>
    </submittedName>
</protein>
<keyword evidence="3" id="KW-1185">Reference proteome</keyword>
<dbReference type="RefSeq" id="WP_289410147.1">
    <property type="nucleotide sequence ID" value="NZ_JAUCDY010000003.1"/>
</dbReference>
<reference evidence="2 3" key="1">
    <citation type="submission" date="2023-06" db="EMBL/GenBank/DDBJ databases">
        <title>Thiopseudomonas sp. CY1220 draft genome sequence.</title>
        <authorList>
            <person name="Zhao G."/>
            <person name="An M."/>
        </authorList>
    </citation>
    <scope>NUCLEOTIDE SEQUENCE [LARGE SCALE GENOMIC DNA]</scope>
    <source>
        <strain evidence="2 3">CY1220</strain>
    </source>
</reference>
<dbReference type="SMART" id="SM00260">
    <property type="entry name" value="CheW"/>
    <property type="match status" value="1"/>
</dbReference>
<evidence type="ECO:0000259" key="1">
    <source>
        <dbReference type="PROSITE" id="PS50851"/>
    </source>
</evidence>
<accession>A0ABT7SMU2</accession>
<evidence type="ECO:0000313" key="2">
    <source>
        <dbReference type="EMBL" id="MDM7857493.1"/>
    </source>
</evidence>
<dbReference type="InterPro" id="IPR014506">
    <property type="entry name" value="UCP020479_CheW"/>
</dbReference>
<sequence>MKTNKSQTALQNYLDGLLQEAEIEQFNEPKPVMLEEKPLAPILLPTFTTPKIVVEQQVETKIDIEMQPELQPVADEKPAWSQQPFECLLFDVAGLTLAVPLICLGSIYQLSEDDITPIFAQPEWFIGIMSTPAGNLKVLDTARWVMPERYNPELRKDFSFVISIDGHEWGLAVNQVRNSILLRPDEVKWRLKRGQRAWLAGTVIEHMCALLDVEALAKLITDKDKRVTVDKSL</sequence>
<comment type="caution">
    <text evidence="2">The sequence shown here is derived from an EMBL/GenBank/DDBJ whole genome shotgun (WGS) entry which is preliminary data.</text>
</comment>
<dbReference type="Pfam" id="PF01584">
    <property type="entry name" value="CheW"/>
    <property type="match status" value="1"/>
</dbReference>
<name>A0ABT7SMU2_9GAMM</name>
<evidence type="ECO:0000313" key="3">
    <source>
        <dbReference type="Proteomes" id="UP001241056"/>
    </source>
</evidence>
<proteinExistence type="predicted"/>
<dbReference type="SUPFAM" id="SSF50341">
    <property type="entry name" value="CheW-like"/>
    <property type="match status" value="1"/>
</dbReference>
<dbReference type="InterPro" id="IPR036061">
    <property type="entry name" value="CheW-like_dom_sf"/>
</dbReference>
<dbReference type="PIRSF" id="PIRSF020479">
    <property type="entry name" value="UCP020479_CheW"/>
    <property type="match status" value="1"/>
</dbReference>
<dbReference type="InterPro" id="IPR002545">
    <property type="entry name" value="CheW-lke_dom"/>
</dbReference>
<gene>
    <name evidence="2" type="ORF">QEZ41_04285</name>
</gene>
<dbReference type="EMBL" id="JAUCDY010000003">
    <property type="protein sequence ID" value="MDM7857493.1"/>
    <property type="molecule type" value="Genomic_DNA"/>
</dbReference>
<feature type="domain" description="CheW-like" evidence="1">
    <location>
        <begin position="84"/>
        <end position="222"/>
    </location>
</feature>